<gene>
    <name evidence="1" type="ORF">BJ971_005381</name>
</gene>
<proteinExistence type="predicted"/>
<dbReference type="AlphaFoldDB" id="A0A7W7MSM1"/>
<dbReference type="Proteomes" id="UP000578112">
    <property type="component" value="Unassembled WGS sequence"/>
</dbReference>
<organism evidence="1 2">
    <name type="scientific">Actinoplanes digitatis</name>
    <dbReference type="NCBI Taxonomy" id="1868"/>
    <lineage>
        <taxon>Bacteria</taxon>
        <taxon>Bacillati</taxon>
        <taxon>Actinomycetota</taxon>
        <taxon>Actinomycetes</taxon>
        <taxon>Micromonosporales</taxon>
        <taxon>Micromonosporaceae</taxon>
        <taxon>Actinoplanes</taxon>
    </lineage>
</organism>
<name>A0A7W7MSM1_9ACTN</name>
<sequence length="90" mass="9763">MDSQPIASHRHEDHVGHKVLAVNNSNVIQGDNGTSFFPPSGPTLATCDILLKFHQGTHSPDAFSNNHELLLNQRCAPRPAAMSPRPGTTR</sequence>
<reference evidence="1 2" key="1">
    <citation type="submission" date="2020-08" db="EMBL/GenBank/DDBJ databases">
        <title>Sequencing the genomes of 1000 actinobacteria strains.</title>
        <authorList>
            <person name="Klenk H.-P."/>
        </authorList>
    </citation>
    <scope>NUCLEOTIDE SEQUENCE [LARGE SCALE GENOMIC DNA]</scope>
    <source>
        <strain evidence="1 2">DSM 43149</strain>
    </source>
</reference>
<evidence type="ECO:0000313" key="1">
    <source>
        <dbReference type="EMBL" id="MBB4764825.1"/>
    </source>
</evidence>
<accession>A0A7W7MSM1</accession>
<dbReference type="RefSeq" id="WP_184995971.1">
    <property type="nucleotide sequence ID" value="NZ_BOMK01000003.1"/>
</dbReference>
<evidence type="ECO:0000313" key="2">
    <source>
        <dbReference type="Proteomes" id="UP000578112"/>
    </source>
</evidence>
<protein>
    <submittedName>
        <fullName evidence="1">Uncharacterized protein</fullName>
    </submittedName>
</protein>
<keyword evidence="2" id="KW-1185">Reference proteome</keyword>
<dbReference type="EMBL" id="JACHNH010000001">
    <property type="protein sequence ID" value="MBB4764825.1"/>
    <property type="molecule type" value="Genomic_DNA"/>
</dbReference>
<comment type="caution">
    <text evidence="1">The sequence shown here is derived from an EMBL/GenBank/DDBJ whole genome shotgun (WGS) entry which is preliminary data.</text>
</comment>